<dbReference type="InterPro" id="IPR006140">
    <property type="entry name" value="D-isomer_DH_NAD-bd"/>
</dbReference>
<dbReference type="InterPro" id="IPR036291">
    <property type="entry name" value="NAD(P)-bd_dom_sf"/>
</dbReference>
<sequence length="306" mass="33672">MKKFKKLVALEPLNLTGRAEESLKTYADEVVVYDSIPGSDQEMIRRIGEADAVLLSYTSYLGKEVINSAPALKYIGMCCSLYSPESANVDIRAAGELGIEVTGIRDYGDEGVAEYVVSEIIQLLHGFGENKQGEKRIPWLGIPSEITGLKVGVVGLGASGGLIADALSFFGAEISYFSRSEKIEARKKGYHYKALKEVLSESQVVCCCLNKNTVLMYQEEFDALGNNKILFNTGLSPAWDKNALKEWVSNSENLLYCDTLLALGDEDLIDLPNVYCQNVSVGRTIQAFERLSDKVIHNLQGYLGRN</sequence>
<feature type="domain" description="D-isomer specific 2-hydroxyacid dehydrogenase catalytic" evidence="4">
    <location>
        <begin position="20"/>
        <end position="303"/>
    </location>
</feature>
<dbReference type="GO" id="GO:0030267">
    <property type="term" value="F:glyoxylate reductase (NADPH) activity"/>
    <property type="evidence" value="ECO:0007669"/>
    <property type="project" value="TreeGrafter"/>
</dbReference>
<dbReference type="AlphaFoldDB" id="A0A9D2AYF6"/>
<evidence type="ECO:0000256" key="2">
    <source>
        <dbReference type="ARBA" id="ARBA00023027"/>
    </source>
</evidence>
<gene>
    <name evidence="6" type="ORF">H9853_02135</name>
</gene>
<evidence type="ECO:0000313" key="7">
    <source>
        <dbReference type="Proteomes" id="UP000824156"/>
    </source>
</evidence>
<dbReference type="PANTHER" id="PTHR10996">
    <property type="entry name" value="2-HYDROXYACID DEHYDROGENASE-RELATED"/>
    <property type="match status" value="1"/>
</dbReference>
<dbReference type="GO" id="GO:0005829">
    <property type="term" value="C:cytosol"/>
    <property type="evidence" value="ECO:0007669"/>
    <property type="project" value="TreeGrafter"/>
</dbReference>
<reference evidence="6" key="2">
    <citation type="submission" date="2021-04" db="EMBL/GenBank/DDBJ databases">
        <authorList>
            <person name="Gilroy R."/>
        </authorList>
    </citation>
    <scope>NUCLEOTIDE SEQUENCE</scope>
    <source>
        <strain evidence="6">1719</strain>
    </source>
</reference>
<dbReference type="InterPro" id="IPR006139">
    <property type="entry name" value="D-isomer_2_OHA_DH_cat_dom"/>
</dbReference>
<dbReference type="SUPFAM" id="SSF52283">
    <property type="entry name" value="Formate/glycerate dehydrogenase catalytic domain-like"/>
    <property type="match status" value="1"/>
</dbReference>
<dbReference type="SUPFAM" id="SSF51735">
    <property type="entry name" value="NAD(P)-binding Rossmann-fold domains"/>
    <property type="match status" value="1"/>
</dbReference>
<comment type="caution">
    <text evidence="6">The sequence shown here is derived from an EMBL/GenBank/DDBJ whole genome shotgun (WGS) entry which is preliminary data.</text>
</comment>
<feature type="domain" description="D-isomer specific 2-hydroxyacid dehydrogenase NAD-binding" evidence="5">
    <location>
        <begin position="143"/>
        <end position="250"/>
    </location>
</feature>
<dbReference type="Pfam" id="PF02826">
    <property type="entry name" value="2-Hacid_dh_C"/>
    <property type="match status" value="1"/>
</dbReference>
<dbReference type="GO" id="GO:0016618">
    <property type="term" value="F:hydroxypyruvate reductase [NAD(P)H] activity"/>
    <property type="evidence" value="ECO:0007669"/>
    <property type="project" value="TreeGrafter"/>
</dbReference>
<comment type="similarity">
    <text evidence="3">Belongs to the D-isomer specific 2-hydroxyacid dehydrogenase family.</text>
</comment>
<evidence type="ECO:0000259" key="5">
    <source>
        <dbReference type="Pfam" id="PF02826"/>
    </source>
</evidence>
<dbReference type="EMBL" id="DXEZ01000060">
    <property type="protein sequence ID" value="HIX53799.1"/>
    <property type="molecule type" value="Genomic_DNA"/>
</dbReference>
<dbReference type="Proteomes" id="UP000824156">
    <property type="component" value="Unassembled WGS sequence"/>
</dbReference>
<dbReference type="Gene3D" id="3.40.50.720">
    <property type="entry name" value="NAD(P)-binding Rossmann-like Domain"/>
    <property type="match status" value="2"/>
</dbReference>
<evidence type="ECO:0000259" key="4">
    <source>
        <dbReference type="Pfam" id="PF00389"/>
    </source>
</evidence>
<proteinExistence type="inferred from homology"/>
<evidence type="ECO:0000313" key="6">
    <source>
        <dbReference type="EMBL" id="HIX53799.1"/>
    </source>
</evidence>
<accession>A0A9D2AYF6</accession>
<organism evidence="6 7">
    <name type="scientific">Candidatus Sphingobacterium stercoripullorum</name>
    <dbReference type="NCBI Taxonomy" id="2838759"/>
    <lineage>
        <taxon>Bacteria</taxon>
        <taxon>Pseudomonadati</taxon>
        <taxon>Bacteroidota</taxon>
        <taxon>Sphingobacteriia</taxon>
        <taxon>Sphingobacteriales</taxon>
        <taxon>Sphingobacteriaceae</taxon>
        <taxon>Sphingobacterium</taxon>
    </lineage>
</organism>
<dbReference type="GO" id="GO:0051287">
    <property type="term" value="F:NAD binding"/>
    <property type="evidence" value="ECO:0007669"/>
    <property type="project" value="InterPro"/>
</dbReference>
<evidence type="ECO:0000256" key="3">
    <source>
        <dbReference type="RuleBase" id="RU003719"/>
    </source>
</evidence>
<dbReference type="Pfam" id="PF00389">
    <property type="entry name" value="2-Hacid_dh"/>
    <property type="match status" value="1"/>
</dbReference>
<dbReference type="PANTHER" id="PTHR10996:SF178">
    <property type="entry name" value="2-HYDROXYACID DEHYDROGENASE YGL185C-RELATED"/>
    <property type="match status" value="1"/>
</dbReference>
<reference evidence="6" key="1">
    <citation type="journal article" date="2021" name="PeerJ">
        <title>Extensive microbial diversity within the chicken gut microbiome revealed by metagenomics and culture.</title>
        <authorList>
            <person name="Gilroy R."/>
            <person name="Ravi A."/>
            <person name="Getino M."/>
            <person name="Pursley I."/>
            <person name="Horton D.L."/>
            <person name="Alikhan N.F."/>
            <person name="Baker D."/>
            <person name="Gharbi K."/>
            <person name="Hall N."/>
            <person name="Watson M."/>
            <person name="Adriaenssens E.M."/>
            <person name="Foster-Nyarko E."/>
            <person name="Jarju S."/>
            <person name="Secka A."/>
            <person name="Antonio M."/>
            <person name="Oren A."/>
            <person name="Chaudhuri R.R."/>
            <person name="La Ragione R."/>
            <person name="Hildebrand F."/>
            <person name="Pallen M.J."/>
        </authorList>
    </citation>
    <scope>NUCLEOTIDE SEQUENCE</scope>
    <source>
        <strain evidence="6">1719</strain>
    </source>
</reference>
<keyword evidence="2" id="KW-0520">NAD</keyword>
<dbReference type="InterPro" id="IPR050223">
    <property type="entry name" value="D-isomer_2-hydroxyacid_DH"/>
</dbReference>
<evidence type="ECO:0000256" key="1">
    <source>
        <dbReference type="ARBA" id="ARBA00023002"/>
    </source>
</evidence>
<name>A0A9D2AYF6_9SPHI</name>
<keyword evidence="1 3" id="KW-0560">Oxidoreductase</keyword>
<protein>
    <submittedName>
        <fullName evidence="6">Dihydrofolate reductase</fullName>
    </submittedName>
</protein>